<sequence length="69" mass="8352">MDAHKIADILFNLSLDMDYADYLDEYDTEVDYIEQELHSIKDSNDVLYAMLERIAWQNPDYYQWALNRQ</sequence>
<dbReference type="RefSeq" id="WP_118225195.1">
    <property type="nucleotide sequence ID" value="NZ_QRIC01000022.1"/>
</dbReference>
<organism evidence="1 2">
    <name type="scientific">Dorea longicatena</name>
    <dbReference type="NCBI Taxonomy" id="88431"/>
    <lineage>
        <taxon>Bacteria</taxon>
        <taxon>Bacillati</taxon>
        <taxon>Bacillota</taxon>
        <taxon>Clostridia</taxon>
        <taxon>Lachnospirales</taxon>
        <taxon>Lachnospiraceae</taxon>
        <taxon>Dorea</taxon>
    </lineage>
</organism>
<name>A0A414STC9_9FIRM</name>
<dbReference type="EMBL" id="QRIC01000022">
    <property type="protein sequence ID" value="RHG24703.1"/>
    <property type="molecule type" value="Genomic_DNA"/>
</dbReference>
<reference evidence="1 2" key="1">
    <citation type="submission" date="2018-08" db="EMBL/GenBank/DDBJ databases">
        <title>A genome reference for cultivated species of the human gut microbiota.</title>
        <authorList>
            <person name="Zou Y."/>
            <person name="Xue W."/>
            <person name="Luo G."/>
        </authorList>
    </citation>
    <scope>NUCLEOTIDE SEQUENCE [LARGE SCALE GENOMIC DNA]</scope>
    <source>
        <strain evidence="1 2">AM22-22</strain>
    </source>
</reference>
<dbReference type="AlphaFoldDB" id="A0A414STC9"/>
<keyword evidence="2" id="KW-1185">Reference proteome</keyword>
<evidence type="ECO:0000313" key="1">
    <source>
        <dbReference type="EMBL" id="RHG24703.1"/>
    </source>
</evidence>
<evidence type="ECO:0000313" key="2">
    <source>
        <dbReference type="Proteomes" id="UP000284095"/>
    </source>
</evidence>
<comment type="caution">
    <text evidence="1">The sequence shown here is derived from an EMBL/GenBank/DDBJ whole genome shotgun (WGS) entry which is preliminary data.</text>
</comment>
<protein>
    <submittedName>
        <fullName evidence="1">Uncharacterized protein</fullName>
    </submittedName>
</protein>
<proteinExistence type="predicted"/>
<gene>
    <name evidence="1" type="ORF">DW265_10055</name>
</gene>
<dbReference type="Proteomes" id="UP000284095">
    <property type="component" value="Unassembled WGS sequence"/>
</dbReference>
<accession>A0A414STC9</accession>